<gene>
    <name evidence="1" type="ORF">IRY30_08650</name>
</gene>
<organism evidence="1 2">
    <name type="scientific">Corynebacterium suicordis DSM 45110</name>
    <dbReference type="NCBI Taxonomy" id="1121369"/>
    <lineage>
        <taxon>Bacteria</taxon>
        <taxon>Bacillati</taxon>
        <taxon>Actinomycetota</taxon>
        <taxon>Actinomycetes</taxon>
        <taxon>Mycobacteriales</taxon>
        <taxon>Corynebacteriaceae</taxon>
        <taxon>Corynebacterium</taxon>
    </lineage>
</organism>
<protein>
    <submittedName>
        <fullName evidence="1">Abi family protein</fullName>
    </submittedName>
</protein>
<accession>A0ABR9ZL70</accession>
<comment type="caution">
    <text evidence="1">The sequence shown here is derived from an EMBL/GenBank/DDBJ whole genome shotgun (WGS) entry which is preliminary data.</text>
</comment>
<sequence length="298" mass="34191">MLIDDKEAEQWLKNVSYYRLSAYWYPARAIDPHSNNRREDFIPNTSFKDVISLYEADRKLRTLIHDGMERIEIAMRTQVVELLCSYTPEDPTSYLKSDLFREKFNHTDWISTAYGRLARAKSSESIKHYKNSYGGRFPLWVVAEVMDFRDISELFAGLKGRDQMKIAQNLNLTIDFGSLSRAQKDKVRNRHPLAGWMEQLTIIRNTCAHHGRLWNKSFTPASTSALRSNGNLDLLPESGQSERIFGALLIMSHLVRAVSPGTTWPDKIVDLLANSFLSNNLVAPINLGIPTRWNRTAI</sequence>
<dbReference type="InterPro" id="IPR011664">
    <property type="entry name" value="Abi_system_AbiD/AbiF-like"/>
</dbReference>
<evidence type="ECO:0000313" key="1">
    <source>
        <dbReference type="EMBL" id="MBF4554134.1"/>
    </source>
</evidence>
<keyword evidence="2" id="KW-1185">Reference proteome</keyword>
<dbReference type="Proteomes" id="UP000635902">
    <property type="component" value="Unassembled WGS sequence"/>
</dbReference>
<evidence type="ECO:0000313" key="2">
    <source>
        <dbReference type="Proteomes" id="UP000635902"/>
    </source>
</evidence>
<dbReference type="Pfam" id="PF07751">
    <property type="entry name" value="Abi_2"/>
    <property type="match status" value="1"/>
</dbReference>
<name>A0ABR9ZL70_9CORY</name>
<reference evidence="1 2" key="1">
    <citation type="submission" date="2020-10" db="EMBL/GenBank/DDBJ databases">
        <title>Novel species in genus Corynebacterium.</title>
        <authorList>
            <person name="Zhang G."/>
        </authorList>
    </citation>
    <scope>NUCLEOTIDE SEQUENCE [LARGE SCALE GENOMIC DNA]</scope>
    <source>
        <strain evidence="1 2">DSM 45110</strain>
    </source>
</reference>
<proteinExistence type="predicted"/>
<dbReference type="EMBL" id="JADKMY010000003">
    <property type="protein sequence ID" value="MBF4554134.1"/>
    <property type="molecule type" value="Genomic_DNA"/>
</dbReference>